<dbReference type="InterPro" id="IPR011101">
    <property type="entry name" value="DUF5131"/>
</dbReference>
<accession>A0A495D1L0</accession>
<dbReference type="AlphaFoldDB" id="A0A495D1L0"/>
<dbReference type="OrthoDB" id="9787478at2"/>
<comment type="caution">
    <text evidence="1">The sequence shown here is derived from an EMBL/GenBank/DDBJ whole genome shotgun (WGS) entry which is preliminary data.</text>
</comment>
<dbReference type="Pfam" id="PF07505">
    <property type="entry name" value="DUF5131"/>
    <property type="match status" value="1"/>
</dbReference>
<organism evidence="1 2">
    <name type="scientific">Maricaulis maris</name>
    <dbReference type="NCBI Taxonomy" id="74318"/>
    <lineage>
        <taxon>Bacteria</taxon>
        <taxon>Pseudomonadati</taxon>
        <taxon>Pseudomonadota</taxon>
        <taxon>Alphaproteobacteria</taxon>
        <taxon>Maricaulales</taxon>
        <taxon>Maricaulaceae</taxon>
        <taxon>Maricaulis</taxon>
    </lineage>
</organism>
<reference evidence="1 2" key="1">
    <citation type="submission" date="2018-10" db="EMBL/GenBank/DDBJ databases">
        <title>Genomic Encyclopedia of Type Strains, Phase IV (KMG-IV): sequencing the most valuable type-strain genomes for metagenomic binning, comparative biology and taxonomic classification.</title>
        <authorList>
            <person name="Goeker M."/>
        </authorList>
    </citation>
    <scope>NUCLEOTIDE SEQUENCE [LARGE SCALE GENOMIC DNA]</scope>
    <source>
        <strain evidence="1 2">DSM 4734</strain>
    </source>
</reference>
<dbReference type="EMBL" id="RBIM01000006">
    <property type="protein sequence ID" value="RKQ95445.1"/>
    <property type="molecule type" value="Genomic_DNA"/>
</dbReference>
<dbReference type="RefSeq" id="WP_121211954.1">
    <property type="nucleotide sequence ID" value="NZ_RBIM01000006.1"/>
</dbReference>
<evidence type="ECO:0000313" key="2">
    <source>
        <dbReference type="Proteomes" id="UP000273675"/>
    </source>
</evidence>
<evidence type="ECO:0000313" key="1">
    <source>
        <dbReference type="EMBL" id="RKQ95445.1"/>
    </source>
</evidence>
<name>A0A495D1L0_9PROT</name>
<gene>
    <name evidence="1" type="ORF">C7435_2547</name>
</gene>
<dbReference type="Proteomes" id="UP000273675">
    <property type="component" value="Unassembled WGS sequence"/>
</dbReference>
<sequence length="429" mass="47100">MTQIEWTHLPGFKGESWNPIVGCAIVSKGCTNCYAMKQAGRILRMTGGDSHYAGTVTDSKAGPVWTGKVARASETTLTAPLRARDPRCYFVNSMGDLFAEGVPDEWIDQVFAVMALAPEHRFIVLTKRPERMREYLSAGVSPNGKPGNDVFMRITGELLDRTLSDAGIRWHELSDDRHSTALFAKKAWPLPNVWLGVSVEDQASADARIPLLLETPAAIRFISAEPLLGPVDLTWLAQPNEDADGVLDCLRGLNWVCGKRYVAEDGREGAPLVRLDHIDAHGKRGEPRLYVTRENIRPDLQQHWEPASFDPVAKLDWVIAGGESGPDARPMHSVWARSLRDQCAAAGVPFFFKQWGEWAPDWTPEQGRTCSARVVCPDGEVLTGARMVFGRSDVADAEVMLAIGKKAAGHLLDGVEHFNWPDDPAGGAS</sequence>
<proteinExistence type="predicted"/>
<protein>
    <submittedName>
        <fullName evidence="1">Phage protein Gp37/Gp68</fullName>
    </submittedName>
</protein>